<gene>
    <name evidence="1" type="ORF">RM530_03860</name>
</gene>
<proteinExistence type="predicted"/>
<evidence type="ECO:0000313" key="2">
    <source>
        <dbReference type="Proteomes" id="UP001254608"/>
    </source>
</evidence>
<accession>A0ABU2WGW0</accession>
<dbReference type="SUPFAM" id="SSF161266">
    <property type="entry name" value="Gam-like"/>
    <property type="match status" value="1"/>
</dbReference>
<comment type="caution">
    <text evidence="1">The sequence shown here is derived from an EMBL/GenBank/DDBJ whole genome shotgun (WGS) entry which is preliminary data.</text>
</comment>
<organism evidence="1 2">
    <name type="scientific">Banduia mediterranea</name>
    <dbReference type="NCBI Taxonomy" id="3075609"/>
    <lineage>
        <taxon>Bacteria</taxon>
        <taxon>Pseudomonadati</taxon>
        <taxon>Pseudomonadota</taxon>
        <taxon>Gammaproteobacteria</taxon>
        <taxon>Nevskiales</taxon>
        <taxon>Algiphilaceae</taxon>
        <taxon>Banduia</taxon>
    </lineage>
</organism>
<sequence>MTLETIELQTKAFADARAVLAERVRELDDELTRIKRQRLRGIKAAIATAAARQDELQAAIETGPALFEAPKTRTFHGIRVGYMKGRGALLWDDSAKVCTLIRRHLPDMADTLIKTTEKPLKGGLNTLSTAELRRIGVQAVELGECVVIKPVDSEIDKLVDALLASALEADAE</sequence>
<dbReference type="Proteomes" id="UP001254608">
    <property type="component" value="Unassembled WGS sequence"/>
</dbReference>
<keyword evidence="2" id="KW-1185">Reference proteome</keyword>
<evidence type="ECO:0008006" key="3">
    <source>
        <dbReference type="Google" id="ProtNLM"/>
    </source>
</evidence>
<dbReference type="EMBL" id="JAVRIC010000004">
    <property type="protein sequence ID" value="MDT0496501.1"/>
    <property type="molecule type" value="Genomic_DNA"/>
</dbReference>
<reference evidence="1 2" key="1">
    <citation type="submission" date="2023-09" db="EMBL/GenBank/DDBJ databases">
        <authorList>
            <person name="Rey-Velasco X."/>
        </authorList>
    </citation>
    <scope>NUCLEOTIDE SEQUENCE [LARGE SCALE GENOMIC DNA]</scope>
    <source>
        <strain evidence="1 2">W345</strain>
    </source>
</reference>
<evidence type="ECO:0000313" key="1">
    <source>
        <dbReference type="EMBL" id="MDT0496501.1"/>
    </source>
</evidence>
<protein>
    <recommendedName>
        <fullName evidence="3">Host-nuclease inhibitor protein Gam</fullName>
    </recommendedName>
</protein>
<dbReference type="RefSeq" id="WP_311363893.1">
    <property type="nucleotide sequence ID" value="NZ_JAVRIC010000004.1"/>
</dbReference>
<name>A0ABU2WGW0_9GAMM</name>